<reference evidence="1" key="1">
    <citation type="submission" date="2022-10" db="EMBL/GenBank/DDBJ databases">
        <title>Culturing micro-colonial fungi from biological soil crusts in the Mojave desert and describing Neophaeococcomyces mojavensis, and introducing the new genera and species Taxawa tesnikishii.</title>
        <authorList>
            <person name="Kurbessoian T."/>
            <person name="Stajich J.E."/>
        </authorList>
    </citation>
    <scope>NUCLEOTIDE SEQUENCE</scope>
    <source>
        <strain evidence="1">JES_112</strain>
    </source>
</reference>
<evidence type="ECO:0000313" key="2">
    <source>
        <dbReference type="Proteomes" id="UP001172386"/>
    </source>
</evidence>
<dbReference type="Proteomes" id="UP001172386">
    <property type="component" value="Unassembled WGS sequence"/>
</dbReference>
<accession>A0ACC3AA08</accession>
<gene>
    <name evidence="1" type="ORF">H2198_004058</name>
</gene>
<dbReference type="EMBL" id="JAPDRQ010000058">
    <property type="protein sequence ID" value="KAJ9657862.1"/>
    <property type="molecule type" value="Genomic_DNA"/>
</dbReference>
<sequence length="1158" mass="131941">MDPLSAIGLAANIIAFVELTSKLVSGTYEIYSSSDGMTDEHADLTKVIEDVHAMTRRLSYNAGLAATDDELALLDLVKKCRKLSEDLVRALKRLQMKNPKSKSESFRMAWRAMRDKGNLESLEKRIDKYRRQILDRIVIMMSEDTSSIYKLLQQSTKTNETLALQARQELQELRETVLSLVQKLRLDEVEGQLKSEDQTEPVGMSGANEASLVDVHSMLLRVSQVTATISREDWILNKLSFEEMYNRELSIEDAHSKTFRWLLYDSSDEDLDKDVKDDEASEENLENEATGLENGPDGFSKLELSPSEPQSKKASNPPESRETSGVPKDDPDQLLPKEQETEARKETRLKFLNWLNSGSGVFHISGKLGSGKSTLVKFLSEEARTKEELQKWAGGKRLIFSQFFFWASGSPIQRSLEGLYRGILWETLRECPSLMRHVFPRCWDPDFDLANDKLQARPFSISELVAAFELLIRSETVFDEHKICFFIDGLDEFDGDHWKLARGLKVWSNAGDLKICVSSRPHNEFIHTFTDSTKQLQLHELTRLDIQKFVEDEFEQDEQSVSVRAQSERYSRLVQSIVEKADGVFLWVRLATREILSGLGNSYSISQLEEELQQLPEGLEAMFRKMLTSIRKPDRMRAARAFLVMINKHSFRGINRLAIVHAVIDELSDADYDATMLYHPTLDLPITWDDIEKMTRTVQDRLNSRCKGLIQIQGKELAHLEFIHRSIYEFLIMHDVKAELLQFAGPSFDPERFMCMAFLRLLKSSHRLVERNQDPESEEDSTQIKEWDRQVKFGSYFWLLEKLAQPVLVIASQTETEAYCPCLRELEVVSELILKLSACLLVTPAPAEPITIQMVGQGLMPVKFLSESNDTEAQERAWLSLCALWGARRFVLDRVSAAPDLLGPSARVDLLLLASVGALHLHPIPSDSVQQSLVVSLLERGVSPNWPLSDPSRCVPVIPSFPRSMEECQTTWTTFLQLAATIIQSQPKVLTKTSVEIACKIMGYYLEFGANPTVVLVGYQIVLPKEESKEKSSVESSAILVGPTYLDLGQLIEMWDLSDKQDLLALWNRKHQPPYTLWGRGLNFTRNFLQSKPVSRIPRIETESLRPSIFLTAMVVSESELPRVDVSQVERWARTTEGRKWLLETENPSCIETWSVRI</sequence>
<evidence type="ECO:0000313" key="1">
    <source>
        <dbReference type="EMBL" id="KAJ9657862.1"/>
    </source>
</evidence>
<comment type="caution">
    <text evidence="1">The sequence shown here is derived from an EMBL/GenBank/DDBJ whole genome shotgun (WGS) entry which is preliminary data.</text>
</comment>
<keyword evidence="2" id="KW-1185">Reference proteome</keyword>
<organism evidence="1 2">
    <name type="scientific">Neophaeococcomyces mojaviensis</name>
    <dbReference type="NCBI Taxonomy" id="3383035"/>
    <lineage>
        <taxon>Eukaryota</taxon>
        <taxon>Fungi</taxon>
        <taxon>Dikarya</taxon>
        <taxon>Ascomycota</taxon>
        <taxon>Pezizomycotina</taxon>
        <taxon>Eurotiomycetes</taxon>
        <taxon>Chaetothyriomycetidae</taxon>
        <taxon>Chaetothyriales</taxon>
        <taxon>Chaetothyriales incertae sedis</taxon>
        <taxon>Neophaeococcomyces</taxon>
    </lineage>
</organism>
<name>A0ACC3AA08_9EURO</name>
<proteinExistence type="predicted"/>
<protein>
    <submittedName>
        <fullName evidence="1">Uncharacterized protein</fullName>
    </submittedName>
</protein>